<keyword evidence="2" id="KW-1185">Reference proteome</keyword>
<evidence type="ECO:0000313" key="1">
    <source>
        <dbReference type="EMBL" id="TLU92425.1"/>
    </source>
</evidence>
<dbReference type="EMBL" id="VCEI01000025">
    <property type="protein sequence ID" value="TLU92425.1"/>
    <property type="molecule type" value="Genomic_DNA"/>
</dbReference>
<proteinExistence type="predicted"/>
<dbReference type="OrthoDB" id="962744at2"/>
<organism evidence="1 2">
    <name type="scientific">Dyadobacter sediminis</name>
    <dbReference type="NCBI Taxonomy" id="1493691"/>
    <lineage>
        <taxon>Bacteria</taxon>
        <taxon>Pseudomonadati</taxon>
        <taxon>Bacteroidota</taxon>
        <taxon>Cytophagia</taxon>
        <taxon>Cytophagales</taxon>
        <taxon>Spirosomataceae</taxon>
        <taxon>Dyadobacter</taxon>
    </lineage>
</organism>
<comment type="caution">
    <text evidence="1">The sequence shown here is derived from an EMBL/GenBank/DDBJ whole genome shotgun (WGS) entry which is preliminary data.</text>
</comment>
<dbReference type="Proteomes" id="UP000309788">
    <property type="component" value="Unassembled WGS sequence"/>
</dbReference>
<dbReference type="AlphaFoldDB" id="A0A5R9KCB0"/>
<reference evidence="1 2" key="1">
    <citation type="submission" date="2019-05" db="EMBL/GenBank/DDBJ databases">
        <authorList>
            <person name="Qu J.-H."/>
        </authorList>
    </citation>
    <scope>NUCLEOTIDE SEQUENCE [LARGE SCALE GENOMIC DNA]</scope>
    <source>
        <strain evidence="1 2">Z12</strain>
    </source>
</reference>
<gene>
    <name evidence="1" type="ORF">FEM55_17035</name>
</gene>
<sequence>MDKKTLQEKYRHMLEWHQYRLEQNQESLDRLTELLPKLDHEPGEDAVYRADYEELLSLKLIYETSLRNFEGKIAKYEQLLSEL</sequence>
<protein>
    <submittedName>
        <fullName evidence="1">Uncharacterized protein</fullName>
    </submittedName>
</protein>
<dbReference type="RefSeq" id="WP_138282533.1">
    <property type="nucleotide sequence ID" value="NZ_BMGE01000003.1"/>
</dbReference>
<name>A0A5R9KCB0_9BACT</name>
<evidence type="ECO:0000313" key="2">
    <source>
        <dbReference type="Proteomes" id="UP000309788"/>
    </source>
</evidence>
<accession>A0A5R9KCB0</accession>